<evidence type="ECO:0000256" key="4">
    <source>
        <dbReference type="ARBA" id="ARBA00022989"/>
    </source>
</evidence>
<accession>A0ABV7GSH3</accession>
<evidence type="ECO:0000313" key="8">
    <source>
        <dbReference type="Proteomes" id="UP001595632"/>
    </source>
</evidence>
<proteinExistence type="predicted"/>
<keyword evidence="5 6" id="KW-0472">Membrane</keyword>
<dbReference type="Proteomes" id="UP001595632">
    <property type="component" value="Unassembled WGS sequence"/>
</dbReference>
<feature type="transmembrane region" description="Helical" evidence="6">
    <location>
        <begin position="174"/>
        <end position="196"/>
    </location>
</feature>
<keyword evidence="4 6" id="KW-1133">Transmembrane helix</keyword>
<keyword evidence="8" id="KW-1185">Reference proteome</keyword>
<dbReference type="InterPro" id="IPR001123">
    <property type="entry name" value="LeuE-type"/>
</dbReference>
<feature type="transmembrane region" description="Helical" evidence="6">
    <location>
        <begin position="68"/>
        <end position="88"/>
    </location>
</feature>
<dbReference type="Pfam" id="PF01810">
    <property type="entry name" value="LysE"/>
    <property type="match status" value="1"/>
</dbReference>
<keyword evidence="3 6" id="KW-0812">Transmembrane</keyword>
<dbReference type="EMBL" id="JBHRTB010000010">
    <property type="protein sequence ID" value="MFC3142496.1"/>
    <property type="molecule type" value="Genomic_DNA"/>
</dbReference>
<protein>
    <submittedName>
        <fullName evidence="7">LysE family translocator</fullName>
    </submittedName>
</protein>
<reference evidence="8" key="1">
    <citation type="journal article" date="2019" name="Int. J. Syst. Evol. Microbiol.">
        <title>The Global Catalogue of Microorganisms (GCM) 10K type strain sequencing project: providing services to taxonomists for standard genome sequencing and annotation.</title>
        <authorList>
            <consortium name="The Broad Institute Genomics Platform"/>
            <consortium name="The Broad Institute Genome Sequencing Center for Infectious Disease"/>
            <person name="Wu L."/>
            <person name="Ma J."/>
        </authorList>
    </citation>
    <scope>NUCLEOTIDE SEQUENCE [LARGE SCALE GENOMIC DNA]</scope>
    <source>
        <strain evidence="8">KCTC 52366</strain>
    </source>
</reference>
<name>A0ABV7GSH3_9RHOB</name>
<evidence type="ECO:0000256" key="1">
    <source>
        <dbReference type="ARBA" id="ARBA00004651"/>
    </source>
</evidence>
<dbReference type="PANTHER" id="PTHR30086">
    <property type="entry name" value="ARGININE EXPORTER PROTEIN ARGO"/>
    <property type="match status" value="1"/>
</dbReference>
<comment type="subcellular location">
    <subcellularLocation>
        <location evidence="1">Cell membrane</location>
        <topology evidence="1">Multi-pass membrane protein</topology>
    </subcellularLocation>
</comment>
<feature type="transmembrane region" description="Helical" evidence="6">
    <location>
        <begin position="41"/>
        <end position="61"/>
    </location>
</feature>
<gene>
    <name evidence="7" type="ORF">ACFOGP_07240</name>
</gene>
<comment type="caution">
    <text evidence="7">The sequence shown here is derived from an EMBL/GenBank/DDBJ whole genome shotgun (WGS) entry which is preliminary data.</text>
</comment>
<organism evidence="7 8">
    <name type="scientific">Psychromarinibacter halotolerans</name>
    <dbReference type="NCBI Taxonomy" id="1775175"/>
    <lineage>
        <taxon>Bacteria</taxon>
        <taxon>Pseudomonadati</taxon>
        <taxon>Pseudomonadota</taxon>
        <taxon>Alphaproteobacteria</taxon>
        <taxon>Rhodobacterales</taxon>
        <taxon>Paracoccaceae</taxon>
        <taxon>Psychromarinibacter</taxon>
    </lineage>
</organism>
<evidence type="ECO:0000256" key="6">
    <source>
        <dbReference type="SAM" id="Phobius"/>
    </source>
</evidence>
<evidence type="ECO:0000256" key="3">
    <source>
        <dbReference type="ARBA" id="ARBA00022692"/>
    </source>
</evidence>
<keyword evidence="2" id="KW-1003">Cell membrane</keyword>
<dbReference type="PANTHER" id="PTHR30086:SF20">
    <property type="entry name" value="ARGININE EXPORTER PROTEIN ARGO-RELATED"/>
    <property type="match status" value="1"/>
</dbReference>
<evidence type="ECO:0000256" key="2">
    <source>
        <dbReference type="ARBA" id="ARBA00022475"/>
    </source>
</evidence>
<evidence type="ECO:0000256" key="5">
    <source>
        <dbReference type="ARBA" id="ARBA00023136"/>
    </source>
</evidence>
<evidence type="ECO:0000313" key="7">
    <source>
        <dbReference type="EMBL" id="MFC3142496.1"/>
    </source>
</evidence>
<feature type="transmembrane region" description="Helical" evidence="6">
    <location>
        <begin position="140"/>
        <end position="162"/>
    </location>
</feature>
<sequence>MDTAYLPALALFALVQTGTPGPNNLMLLASGANFGYRRTIPHILGIAAGVAVMNLLVGLGLARAFDLFPALHTILTALSVTYLLWLAWKIANAAPPEHGAAEGRPMTSLQAALFQWVNPKAWTMVLAAITLYAPGRDLPAIGLVIATFAVISLPVISLWAAAGQQARRLLDKPARIRAFNWTMAGLLVLSLIPVLLTAT</sequence>
<dbReference type="RefSeq" id="WP_275635101.1">
    <property type="nucleotide sequence ID" value="NZ_JARGYD010000019.1"/>
</dbReference>